<gene>
    <name evidence="2" type="ORF">MSZNOR_3769</name>
</gene>
<evidence type="ECO:0000313" key="3">
    <source>
        <dbReference type="Proteomes" id="UP001162030"/>
    </source>
</evidence>
<dbReference type="Proteomes" id="UP001162030">
    <property type="component" value="Chromosome"/>
</dbReference>
<evidence type="ECO:0000313" key="2">
    <source>
        <dbReference type="EMBL" id="CAI8917250.1"/>
    </source>
</evidence>
<organism evidence="2 3">
    <name type="scientific">Methylocaldum szegediense</name>
    <dbReference type="NCBI Taxonomy" id="73780"/>
    <lineage>
        <taxon>Bacteria</taxon>
        <taxon>Pseudomonadati</taxon>
        <taxon>Pseudomonadota</taxon>
        <taxon>Gammaproteobacteria</taxon>
        <taxon>Methylococcales</taxon>
        <taxon>Methylococcaceae</taxon>
        <taxon>Methylocaldum</taxon>
    </lineage>
</organism>
<feature type="transmembrane region" description="Helical" evidence="1">
    <location>
        <begin position="39"/>
        <end position="57"/>
    </location>
</feature>
<dbReference type="RefSeq" id="WP_036268475.1">
    <property type="nucleotide sequence ID" value="NZ_OX458333.1"/>
</dbReference>
<evidence type="ECO:0008006" key="4">
    <source>
        <dbReference type="Google" id="ProtNLM"/>
    </source>
</evidence>
<name>A0ABM9I654_9GAMM</name>
<keyword evidence="3" id="KW-1185">Reference proteome</keyword>
<dbReference type="Pfam" id="PF09656">
    <property type="entry name" value="PGPGW"/>
    <property type="match status" value="1"/>
</dbReference>
<reference evidence="2 3" key="1">
    <citation type="submission" date="2023-03" db="EMBL/GenBank/DDBJ databases">
        <authorList>
            <person name="Pearce D."/>
        </authorList>
    </citation>
    <scope>NUCLEOTIDE SEQUENCE [LARGE SCALE GENOMIC DNA]</scope>
    <source>
        <strain evidence="2">Msz</strain>
    </source>
</reference>
<protein>
    <recommendedName>
        <fullName evidence="4">Transmembrane protein (PGPGW)</fullName>
    </recommendedName>
</protein>
<dbReference type="EMBL" id="OX458333">
    <property type="protein sequence ID" value="CAI8917250.1"/>
    <property type="molecule type" value="Genomic_DNA"/>
</dbReference>
<proteinExistence type="predicted"/>
<accession>A0ABM9I654</accession>
<keyword evidence="1" id="KW-0472">Membrane</keyword>
<keyword evidence="1" id="KW-0812">Transmembrane</keyword>
<evidence type="ECO:0000256" key="1">
    <source>
        <dbReference type="SAM" id="Phobius"/>
    </source>
</evidence>
<feature type="transmembrane region" description="Helical" evidence="1">
    <location>
        <begin position="12"/>
        <end position="33"/>
    </location>
</feature>
<dbReference type="InterPro" id="IPR019099">
    <property type="entry name" value="Uncharacterised_PGPGW_TM"/>
</dbReference>
<keyword evidence="1" id="KW-1133">Transmembrane helix</keyword>
<sequence length="88" mass="9739">MSRTSLVKTYQVARRVVIGVVGTSIVLIGVALIVLPGPAFLMIPLGLAILGIEFAWARHWLRIVKRRVQSLKDSAEDIKRKAGNLFDK</sequence>